<dbReference type="AlphaFoldDB" id="A0A518BQ23"/>
<dbReference type="KEGG" id="pbap:Pla133_41920"/>
<dbReference type="Gene3D" id="3.30.1490.300">
    <property type="match status" value="1"/>
</dbReference>
<protein>
    <submittedName>
        <fullName evidence="2">Competence protein A</fullName>
    </submittedName>
</protein>
<dbReference type="SUPFAM" id="SSF53067">
    <property type="entry name" value="Actin-like ATPase domain"/>
    <property type="match status" value="1"/>
</dbReference>
<dbReference type="Gene3D" id="3.30.420.40">
    <property type="match status" value="2"/>
</dbReference>
<dbReference type="Pfam" id="PF11104">
    <property type="entry name" value="PilM_2"/>
    <property type="match status" value="1"/>
</dbReference>
<keyword evidence="1" id="KW-0812">Transmembrane</keyword>
<dbReference type="CDD" id="cd24049">
    <property type="entry name" value="ASKHA_NBD_PilM"/>
    <property type="match status" value="1"/>
</dbReference>
<dbReference type="PANTHER" id="PTHR32432">
    <property type="entry name" value="CELL DIVISION PROTEIN FTSA-RELATED"/>
    <property type="match status" value="1"/>
</dbReference>
<organism evidence="2 3">
    <name type="scientific">Engelhardtia mirabilis</name>
    <dbReference type="NCBI Taxonomy" id="2528011"/>
    <lineage>
        <taxon>Bacteria</taxon>
        <taxon>Pseudomonadati</taxon>
        <taxon>Planctomycetota</taxon>
        <taxon>Planctomycetia</taxon>
        <taxon>Planctomycetia incertae sedis</taxon>
        <taxon>Engelhardtia</taxon>
    </lineage>
</organism>
<name>A0A518BQ23_9BACT</name>
<accession>A0A518BQ23</accession>
<dbReference type="InterPro" id="IPR043129">
    <property type="entry name" value="ATPase_NBD"/>
</dbReference>
<evidence type="ECO:0000313" key="2">
    <source>
        <dbReference type="EMBL" id="QDU69076.1"/>
    </source>
</evidence>
<reference evidence="2 3" key="1">
    <citation type="submission" date="2019-02" db="EMBL/GenBank/DDBJ databases">
        <title>Deep-cultivation of Planctomycetes and their phenomic and genomic characterization uncovers novel biology.</title>
        <authorList>
            <person name="Wiegand S."/>
            <person name="Jogler M."/>
            <person name="Boedeker C."/>
            <person name="Pinto D."/>
            <person name="Vollmers J."/>
            <person name="Rivas-Marin E."/>
            <person name="Kohn T."/>
            <person name="Peeters S.H."/>
            <person name="Heuer A."/>
            <person name="Rast P."/>
            <person name="Oberbeckmann S."/>
            <person name="Bunk B."/>
            <person name="Jeske O."/>
            <person name="Meyerdierks A."/>
            <person name="Storesund J.E."/>
            <person name="Kallscheuer N."/>
            <person name="Luecker S."/>
            <person name="Lage O.M."/>
            <person name="Pohl T."/>
            <person name="Merkel B.J."/>
            <person name="Hornburger P."/>
            <person name="Mueller R.-W."/>
            <person name="Bruemmer F."/>
            <person name="Labrenz M."/>
            <person name="Spormann A.M."/>
            <person name="Op den Camp H."/>
            <person name="Overmann J."/>
            <person name="Amann R."/>
            <person name="Jetten M.S.M."/>
            <person name="Mascher T."/>
            <person name="Medema M.H."/>
            <person name="Devos D.P."/>
            <person name="Kaster A.-K."/>
            <person name="Ovreas L."/>
            <person name="Rohde M."/>
            <person name="Galperin M.Y."/>
            <person name="Jogler C."/>
        </authorList>
    </citation>
    <scope>NUCLEOTIDE SEQUENCE [LARGE SCALE GENOMIC DNA]</scope>
    <source>
        <strain evidence="2 3">Pla133</strain>
    </source>
</reference>
<dbReference type="PANTHER" id="PTHR32432:SF3">
    <property type="entry name" value="ETHANOLAMINE UTILIZATION PROTEIN EUTJ"/>
    <property type="match status" value="1"/>
</dbReference>
<dbReference type="Proteomes" id="UP000316921">
    <property type="component" value="Chromosome"/>
</dbReference>
<proteinExistence type="predicted"/>
<gene>
    <name evidence="2" type="ORF">Pla133_41920</name>
</gene>
<evidence type="ECO:0000256" key="1">
    <source>
        <dbReference type="SAM" id="Phobius"/>
    </source>
</evidence>
<evidence type="ECO:0000313" key="3">
    <source>
        <dbReference type="Proteomes" id="UP000316921"/>
    </source>
</evidence>
<dbReference type="InterPro" id="IPR005883">
    <property type="entry name" value="PilM"/>
</dbReference>
<keyword evidence="1" id="KW-0472">Membrane</keyword>
<feature type="transmembrane region" description="Helical" evidence="1">
    <location>
        <begin position="366"/>
        <end position="384"/>
    </location>
</feature>
<keyword evidence="1" id="KW-1133">Transmembrane helix</keyword>
<dbReference type="RefSeq" id="WP_145068648.1">
    <property type="nucleotide sequence ID" value="NZ_CP036287.1"/>
</dbReference>
<sequence>MPRTSTGVDIGHRSAVFLRGHAKGNTFVATDYAFGTHRSDDVASAWEQAAPDFKPTGARVGITGREVNLRYSRVPRLADWQLRKLMRFEVEEVGGSSDAQVAADFNVLPEMPEIEGEDVVLLAMARESLLEAHEEGLAAVGGRLDAFTPNAVALYNAWLRFGVVMDDTVLLANIGHENTDVVLVRGADLVFARNLSGGSKLFDDAIASRLNCDAARAEKIKQESVDLTPGARYLDSTAEKVSRAGLAPAGQILGLLQSTLAFAKSQVKISSLKLDRVFICGGGARLKGLDRYLSSAMSVPVAPFEPFTVVDVSKLSPEAQRALEAHELESVVALGLAHAGSDPEAYSVEIVPAALQRKREFLGRKAFLIAAAVVGLAYIGWSVVEKRAELTDLRGQISRLSTQVRSRERVNSETEQLMAENEELAAVAGELYGMAASGTQLARTLRLLDRHLPDGFWITDLTSTFATDEEFGADRGEKIPVLSIEGRAEEGVEPNTARFQRLLGALQVGFPTAVVRGGLSPDQRRFNLTLSLLAEREDDATTEPDDENVQGG</sequence>
<keyword evidence="3" id="KW-1185">Reference proteome</keyword>
<dbReference type="InterPro" id="IPR050696">
    <property type="entry name" value="FtsA/MreB"/>
</dbReference>
<dbReference type="EMBL" id="CP036287">
    <property type="protein sequence ID" value="QDU69076.1"/>
    <property type="molecule type" value="Genomic_DNA"/>
</dbReference>